<keyword evidence="2" id="KW-0238">DNA-binding</keyword>
<dbReference type="Gene3D" id="3.40.1410.10">
    <property type="entry name" value="Chorismate lyase-like"/>
    <property type="match status" value="1"/>
</dbReference>
<gene>
    <name evidence="6" type="primary">hutC</name>
    <name evidence="6" type="ORF">AB6724_08165</name>
</gene>
<dbReference type="InterPro" id="IPR010248">
    <property type="entry name" value="His_ut_repres"/>
</dbReference>
<name>A0ABV3ZTY8_9BURK</name>
<organism evidence="6 7">
    <name type="scientific">Comamonas guangdongensis</name>
    <dbReference type="NCBI Taxonomy" id="510515"/>
    <lineage>
        <taxon>Bacteria</taxon>
        <taxon>Pseudomonadati</taxon>
        <taxon>Pseudomonadota</taxon>
        <taxon>Betaproteobacteria</taxon>
        <taxon>Burkholderiales</taxon>
        <taxon>Comamonadaceae</taxon>
        <taxon>Comamonas</taxon>
    </lineage>
</organism>
<evidence type="ECO:0000256" key="2">
    <source>
        <dbReference type="ARBA" id="ARBA00023125"/>
    </source>
</evidence>
<dbReference type="InterPro" id="IPR036388">
    <property type="entry name" value="WH-like_DNA-bd_sf"/>
</dbReference>
<feature type="domain" description="HTH gntR-type" evidence="5">
    <location>
        <begin position="7"/>
        <end position="75"/>
    </location>
</feature>
<evidence type="ECO:0000313" key="7">
    <source>
        <dbReference type="Proteomes" id="UP001561046"/>
    </source>
</evidence>
<dbReference type="InterPro" id="IPR011663">
    <property type="entry name" value="UTRA"/>
</dbReference>
<dbReference type="SMART" id="SM00866">
    <property type="entry name" value="UTRA"/>
    <property type="match status" value="1"/>
</dbReference>
<evidence type="ECO:0000259" key="5">
    <source>
        <dbReference type="PROSITE" id="PS50949"/>
    </source>
</evidence>
<comment type="caution">
    <text evidence="6">The sequence shown here is derived from an EMBL/GenBank/DDBJ whole genome shotgun (WGS) entry which is preliminary data.</text>
</comment>
<keyword evidence="7" id="KW-1185">Reference proteome</keyword>
<evidence type="ECO:0000256" key="3">
    <source>
        <dbReference type="ARBA" id="ARBA00023163"/>
    </source>
</evidence>
<protein>
    <recommendedName>
        <fullName evidence="4">Histidine utilization repressor</fullName>
    </recommendedName>
</protein>
<dbReference type="Proteomes" id="UP001561046">
    <property type="component" value="Unassembled WGS sequence"/>
</dbReference>
<dbReference type="CDD" id="cd07377">
    <property type="entry name" value="WHTH_GntR"/>
    <property type="match status" value="1"/>
</dbReference>
<dbReference type="PANTHER" id="PTHR44846:SF16">
    <property type="entry name" value="TRANSCRIPTIONAL REGULATOR PHNF-RELATED"/>
    <property type="match status" value="1"/>
</dbReference>
<dbReference type="NCBIfam" id="TIGR02018">
    <property type="entry name" value="his_ut_repres"/>
    <property type="match status" value="1"/>
</dbReference>
<dbReference type="PRINTS" id="PR00035">
    <property type="entry name" value="HTHGNTR"/>
</dbReference>
<dbReference type="SUPFAM" id="SSF64288">
    <property type="entry name" value="Chorismate lyase-like"/>
    <property type="match status" value="1"/>
</dbReference>
<dbReference type="EMBL" id="JBFYGN010000007">
    <property type="protein sequence ID" value="MEX8192815.1"/>
    <property type="molecule type" value="Genomic_DNA"/>
</dbReference>
<keyword evidence="1" id="KW-0805">Transcription regulation</keyword>
<dbReference type="InterPro" id="IPR028978">
    <property type="entry name" value="Chorismate_lyase_/UTRA_dom_sf"/>
</dbReference>
<dbReference type="Pfam" id="PF07702">
    <property type="entry name" value="UTRA"/>
    <property type="match status" value="1"/>
</dbReference>
<dbReference type="PROSITE" id="PS50949">
    <property type="entry name" value="HTH_GNTR"/>
    <property type="match status" value="1"/>
</dbReference>
<accession>A0ABV3ZTY8</accession>
<evidence type="ECO:0000313" key="6">
    <source>
        <dbReference type="EMBL" id="MEX8192815.1"/>
    </source>
</evidence>
<proteinExistence type="predicted"/>
<keyword evidence="3" id="KW-0804">Transcription</keyword>
<evidence type="ECO:0000256" key="1">
    <source>
        <dbReference type="ARBA" id="ARBA00023015"/>
    </source>
</evidence>
<dbReference type="InterPro" id="IPR050679">
    <property type="entry name" value="Bact_HTH_transcr_reg"/>
</dbReference>
<evidence type="ECO:0000256" key="4">
    <source>
        <dbReference type="NCBIfam" id="TIGR02018"/>
    </source>
</evidence>
<dbReference type="SMART" id="SM00345">
    <property type="entry name" value="HTH_GNTR"/>
    <property type="match status" value="1"/>
</dbReference>
<dbReference type="Gene3D" id="1.10.10.10">
    <property type="entry name" value="Winged helix-like DNA-binding domain superfamily/Winged helix DNA-binding domain"/>
    <property type="match status" value="1"/>
</dbReference>
<reference evidence="6 7" key="1">
    <citation type="journal article" date="2013" name="Int. J. Syst. Evol. Microbiol.">
        <title>Comamonas guangdongensis sp. nov., isolated from subterranean forest sediment, and emended description of the genus Comamonas.</title>
        <authorList>
            <person name="Zhang J."/>
            <person name="Wang Y."/>
            <person name="Zhou S."/>
            <person name="Wu C."/>
            <person name="He J."/>
            <person name="Li F."/>
        </authorList>
    </citation>
    <scope>NUCLEOTIDE SEQUENCE [LARGE SCALE GENOMIC DNA]</scope>
    <source>
        <strain evidence="6 7">CCTCC AB2011133</strain>
    </source>
</reference>
<dbReference type="PANTHER" id="PTHR44846">
    <property type="entry name" value="MANNOSYL-D-GLYCERATE TRANSPORT/METABOLISM SYSTEM REPRESSOR MNGR-RELATED"/>
    <property type="match status" value="1"/>
</dbReference>
<dbReference type="RefSeq" id="WP_369338014.1">
    <property type="nucleotide sequence ID" value="NZ_JBFYGN010000007.1"/>
</dbReference>
<dbReference type="Pfam" id="PF00392">
    <property type="entry name" value="GntR"/>
    <property type="match status" value="1"/>
</dbReference>
<dbReference type="InterPro" id="IPR000524">
    <property type="entry name" value="Tscrpt_reg_HTH_GntR"/>
</dbReference>
<sequence>MEKRASTSLHGKILTEIEQNILSGRWPPGFRIPSEMELTAHYQCSRMTVNKVLTQLAKAGLLERRRRAGSFVTRPHTSSAVLEIPDLRQVVLGMGKEYASQLLSRGQRHSTPEDMGAMRMGQAGPVVHALCLHMAGSRPFCIEDRLINLESVPDAEHEMFTEHSPSSWMVNHVPWSSAEHRIRAEAASEETAALLQLAPGSPCLVIDRRTWTGHLPITFVRLTFPADLYELDAHFSPSSITLPPERA</sequence>
<dbReference type="InterPro" id="IPR036390">
    <property type="entry name" value="WH_DNA-bd_sf"/>
</dbReference>
<dbReference type="SUPFAM" id="SSF46785">
    <property type="entry name" value="Winged helix' DNA-binding domain"/>
    <property type="match status" value="1"/>
</dbReference>